<gene>
    <name evidence="1" type="ORF">ACFO0R_04225</name>
</gene>
<dbReference type="Proteomes" id="UP001595999">
    <property type="component" value="Unassembled WGS sequence"/>
</dbReference>
<dbReference type="RefSeq" id="WP_231463340.1">
    <property type="nucleotide sequence ID" value="NZ_JAJOHW010000097.1"/>
</dbReference>
<comment type="caution">
    <text evidence="1">The sequence shown here is derived from an EMBL/GenBank/DDBJ whole genome shotgun (WGS) entry which is preliminary data.</text>
</comment>
<organism evidence="1 2">
    <name type="scientific">Chromobacterium aquaticum</name>
    <dbReference type="NCBI Taxonomy" id="467180"/>
    <lineage>
        <taxon>Bacteria</taxon>
        <taxon>Pseudomonadati</taxon>
        <taxon>Pseudomonadota</taxon>
        <taxon>Betaproteobacteria</taxon>
        <taxon>Neisseriales</taxon>
        <taxon>Chromobacteriaceae</taxon>
        <taxon>Chromobacterium</taxon>
    </lineage>
</organism>
<reference evidence="2" key="1">
    <citation type="journal article" date="2019" name="Int. J. Syst. Evol. Microbiol.">
        <title>The Global Catalogue of Microorganisms (GCM) 10K type strain sequencing project: providing services to taxonomists for standard genome sequencing and annotation.</title>
        <authorList>
            <consortium name="The Broad Institute Genomics Platform"/>
            <consortium name="The Broad Institute Genome Sequencing Center for Infectious Disease"/>
            <person name="Wu L."/>
            <person name="Ma J."/>
        </authorList>
    </citation>
    <scope>NUCLEOTIDE SEQUENCE [LARGE SCALE GENOMIC DNA]</scope>
    <source>
        <strain evidence="2">CGMCC 4.7608</strain>
    </source>
</reference>
<protein>
    <submittedName>
        <fullName evidence="1">Type II secretion system protein</fullName>
    </submittedName>
</protein>
<proteinExistence type="predicted"/>
<name>A0ABV8ZTN5_9NEIS</name>
<sequence>MAAGKQRGLAYLGVLMLVLAIGVALSAAAGAWARQLQREKEAQLLHIGLQLQRAIESYHRSGTAPAYPKTLEVLLKDDRVSFTRRHLRRLYADPMSGKPEWGLVKGADGGIVGVFSLVEGSPLKRRGFAAELGDFADKASYQEWVFLARSTR</sequence>
<keyword evidence="2" id="KW-1185">Reference proteome</keyword>
<accession>A0ABV8ZTN5</accession>
<evidence type="ECO:0000313" key="1">
    <source>
        <dbReference type="EMBL" id="MFC4488816.1"/>
    </source>
</evidence>
<dbReference type="EMBL" id="JBHSEK010000002">
    <property type="protein sequence ID" value="MFC4488816.1"/>
    <property type="molecule type" value="Genomic_DNA"/>
</dbReference>
<evidence type="ECO:0000313" key="2">
    <source>
        <dbReference type="Proteomes" id="UP001595999"/>
    </source>
</evidence>